<dbReference type="Proteomes" id="UP000198393">
    <property type="component" value="Unassembled WGS sequence"/>
</dbReference>
<evidence type="ECO:0000313" key="2">
    <source>
        <dbReference type="Proteomes" id="UP000198393"/>
    </source>
</evidence>
<accession>A0A239KQF1</accession>
<keyword evidence="2" id="KW-1185">Reference proteome</keyword>
<evidence type="ECO:0008006" key="3">
    <source>
        <dbReference type="Google" id="ProtNLM"/>
    </source>
</evidence>
<name>A0A239KQF1_EKHLU</name>
<organism evidence="1 2">
    <name type="scientific">Ekhidna lutea</name>
    <dbReference type="NCBI Taxonomy" id="447679"/>
    <lineage>
        <taxon>Bacteria</taxon>
        <taxon>Pseudomonadati</taxon>
        <taxon>Bacteroidota</taxon>
        <taxon>Cytophagia</taxon>
        <taxon>Cytophagales</taxon>
        <taxon>Reichenbachiellaceae</taxon>
        <taxon>Ekhidna</taxon>
    </lineage>
</organism>
<proteinExistence type="predicted"/>
<dbReference type="EMBL" id="FZPD01000004">
    <property type="protein sequence ID" value="SNT20596.1"/>
    <property type="molecule type" value="Genomic_DNA"/>
</dbReference>
<gene>
    <name evidence="1" type="ORF">SAMN05421640_2850</name>
</gene>
<sequence length="273" mass="30560">MITKVTIFAKVSRTTPIMKKLITSLSIILISFSSYTQMGSLSLTFGLPQNEFRENTDATGFGGDLSLAFPFQKGVPIYLGGDINYMVYGLNSQDHDLTAEIVANGQVIDELIIPLTVTNTNSIFGTHLFMRAVAPFELIQPYAEGLIGFRYISTNTKIIDRSDDRRWADDDDSDVISRKTVLDDWIFSYGYGGGFLIKVGPSVFVDLRADFFKGQRAQYYDGDDTESWTVEFNGDPNNYDRDTVTGDDLSYENQPRESTTDLLVLKFGVAFKI</sequence>
<evidence type="ECO:0000313" key="1">
    <source>
        <dbReference type="EMBL" id="SNT20596.1"/>
    </source>
</evidence>
<reference evidence="1 2" key="1">
    <citation type="submission" date="2017-06" db="EMBL/GenBank/DDBJ databases">
        <authorList>
            <person name="Kim H.J."/>
            <person name="Triplett B.A."/>
        </authorList>
    </citation>
    <scope>NUCLEOTIDE SEQUENCE [LARGE SCALE GENOMIC DNA]</scope>
    <source>
        <strain evidence="1 2">DSM 19307</strain>
    </source>
</reference>
<dbReference type="AlphaFoldDB" id="A0A239KQF1"/>
<protein>
    <recommendedName>
        <fullName evidence="3">Outer membrane protein beta-barrel domain-containing protein</fullName>
    </recommendedName>
</protein>